<evidence type="ECO:0000256" key="2">
    <source>
        <dbReference type="SAM" id="MobiDB-lite"/>
    </source>
</evidence>
<dbReference type="Proteomes" id="UP001153737">
    <property type="component" value="Chromosome 6"/>
</dbReference>
<dbReference type="OrthoDB" id="6747003at2759"/>
<feature type="region of interest" description="Disordered" evidence="2">
    <location>
        <begin position="1"/>
        <end position="60"/>
    </location>
</feature>
<dbReference type="AlphaFoldDB" id="A0A9P0DPD1"/>
<dbReference type="EMBL" id="OU896712">
    <property type="protein sequence ID" value="CAH1174171.1"/>
    <property type="molecule type" value="Genomic_DNA"/>
</dbReference>
<organism evidence="3 4">
    <name type="scientific">Phaedon cochleariae</name>
    <name type="common">Mustard beetle</name>
    <dbReference type="NCBI Taxonomy" id="80249"/>
    <lineage>
        <taxon>Eukaryota</taxon>
        <taxon>Metazoa</taxon>
        <taxon>Ecdysozoa</taxon>
        <taxon>Arthropoda</taxon>
        <taxon>Hexapoda</taxon>
        <taxon>Insecta</taxon>
        <taxon>Pterygota</taxon>
        <taxon>Neoptera</taxon>
        <taxon>Endopterygota</taxon>
        <taxon>Coleoptera</taxon>
        <taxon>Polyphaga</taxon>
        <taxon>Cucujiformia</taxon>
        <taxon>Chrysomeloidea</taxon>
        <taxon>Chrysomelidae</taxon>
        <taxon>Chrysomelinae</taxon>
        <taxon>Chrysomelini</taxon>
        <taxon>Phaedon</taxon>
    </lineage>
</organism>
<keyword evidence="4" id="KW-1185">Reference proteome</keyword>
<feature type="compositionally biased region" description="Basic and acidic residues" evidence="2">
    <location>
        <begin position="51"/>
        <end position="60"/>
    </location>
</feature>
<keyword evidence="1" id="KW-0175">Coiled coil</keyword>
<reference evidence="3" key="1">
    <citation type="submission" date="2022-01" db="EMBL/GenBank/DDBJ databases">
        <authorList>
            <person name="King R."/>
        </authorList>
    </citation>
    <scope>NUCLEOTIDE SEQUENCE</scope>
</reference>
<evidence type="ECO:0000313" key="4">
    <source>
        <dbReference type="Proteomes" id="UP001153737"/>
    </source>
</evidence>
<feature type="region of interest" description="Disordered" evidence="2">
    <location>
        <begin position="129"/>
        <end position="149"/>
    </location>
</feature>
<proteinExistence type="predicted"/>
<evidence type="ECO:0000313" key="3">
    <source>
        <dbReference type="EMBL" id="CAH1174171.1"/>
    </source>
</evidence>
<protein>
    <submittedName>
        <fullName evidence="3">Uncharacterized protein</fullName>
    </submittedName>
</protein>
<feature type="coiled-coil region" evidence="1">
    <location>
        <begin position="362"/>
        <end position="389"/>
    </location>
</feature>
<feature type="coiled-coil region" evidence="1">
    <location>
        <begin position="208"/>
        <end position="337"/>
    </location>
</feature>
<reference evidence="3" key="2">
    <citation type="submission" date="2022-10" db="EMBL/GenBank/DDBJ databases">
        <authorList>
            <consortium name="ENA_rothamsted_submissions"/>
            <consortium name="culmorum"/>
            <person name="King R."/>
        </authorList>
    </citation>
    <scope>NUCLEOTIDE SEQUENCE</scope>
</reference>
<gene>
    <name evidence="3" type="ORF">PHAECO_LOCUS9977</name>
</gene>
<name>A0A9P0DPD1_PHACE</name>
<accession>A0A9P0DPD1</accession>
<sequence>MHDSSVEEFSTPRPTLVHRRHVIPDGDGDGVRNVQVRRPGAPSSRKFCARGARDEKSKGRLERALKEMGEVGEEKDAEGEKKLRVCCAAVKRARTVAEITPTKMRVKRRPAIKPPTPGADHSVATLHATPRPFDDAPSASTRASPRPCRRPDALCRTYERLMLKAWRRQRGRLGEAVEKGERFQNQVSQLEVQVDFLKAMRNSECEKRDEALSECQLLRRKIDVFEAENSHLIKELKVTQEELTNTKKNFKLAKCDLKKSSEQVSKLQDQLRKKKEEKLDLLSKVSSHEQEITSQMSIITGLKEELKITKMNLQNTEVNLNNKQDALEEMIQHLRAEVDINSSLKEEAAALRASETDLANRSKYLEEQLEDYVSRCEELAEENASTRQELLDASLVLEDERKKWYRGTRELARCSLVALRQIATAYLTPGYRIY</sequence>
<evidence type="ECO:0000256" key="1">
    <source>
        <dbReference type="SAM" id="Coils"/>
    </source>
</evidence>